<reference evidence="3" key="5">
    <citation type="submission" date="2015-06" db="UniProtKB">
        <authorList>
            <consortium name="EnsemblFungi"/>
        </authorList>
    </citation>
    <scope>IDENTIFICATION</scope>
    <source>
        <strain evidence="3">ATCC 64411</strain>
    </source>
</reference>
<name>A0A0C4EDE3_MAGP6</name>
<dbReference type="AlphaFoldDB" id="A0A0C4EDE3"/>
<accession>A0A0C4EDE3</accession>
<feature type="compositionally biased region" description="Basic and acidic residues" evidence="1">
    <location>
        <begin position="1"/>
        <end position="16"/>
    </location>
</feature>
<evidence type="ECO:0000256" key="1">
    <source>
        <dbReference type="SAM" id="MobiDB-lite"/>
    </source>
</evidence>
<reference evidence="3" key="4">
    <citation type="journal article" date="2015" name="G3 (Bethesda)">
        <title>Genome sequences of three phytopathogenic species of the Magnaporthaceae family of fungi.</title>
        <authorList>
            <person name="Okagaki L.H."/>
            <person name="Nunes C.C."/>
            <person name="Sailsbery J."/>
            <person name="Clay B."/>
            <person name="Brown D."/>
            <person name="John T."/>
            <person name="Oh Y."/>
            <person name="Young N."/>
            <person name="Fitzgerald M."/>
            <person name="Haas B.J."/>
            <person name="Zeng Q."/>
            <person name="Young S."/>
            <person name="Adiconis X."/>
            <person name="Fan L."/>
            <person name="Levin J.Z."/>
            <person name="Mitchell T.K."/>
            <person name="Okubara P.A."/>
            <person name="Farman M.L."/>
            <person name="Kohn L.M."/>
            <person name="Birren B."/>
            <person name="Ma L.-J."/>
            <person name="Dean R.A."/>
        </authorList>
    </citation>
    <scope>NUCLEOTIDE SEQUENCE</scope>
    <source>
        <strain evidence="3">ATCC 64411 / 73-15</strain>
    </source>
</reference>
<organism evidence="3 4">
    <name type="scientific">Magnaporthiopsis poae (strain ATCC 64411 / 73-15)</name>
    <name type="common">Kentucky bluegrass fungus</name>
    <name type="synonym">Magnaporthe poae</name>
    <dbReference type="NCBI Taxonomy" id="644358"/>
    <lineage>
        <taxon>Eukaryota</taxon>
        <taxon>Fungi</taxon>
        <taxon>Dikarya</taxon>
        <taxon>Ascomycota</taxon>
        <taxon>Pezizomycotina</taxon>
        <taxon>Sordariomycetes</taxon>
        <taxon>Sordariomycetidae</taxon>
        <taxon>Magnaporthales</taxon>
        <taxon>Magnaporthaceae</taxon>
        <taxon>Magnaporthiopsis</taxon>
    </lineage>
</organism>
<evidence type="ECO:0000313" key="2">
    <source>
        <dbReference type="EMBL" id="KLU91793.1"/>
    </source>
</evidence>
<evidence type="ECO:0000313" key="3">
    <source>
        <dbReference type="EnsemblFungi" id="MAPG_10741T0"/>
    </source>
</evidence>
<sequence length="384" mass="41883">MERQRRQGEWRGDVDRVNGVGEMRRQRRQGGMEEAKSQRPSGPGERCWRNGGGNVDRVNGEATSTGWSGGGKSQRPFGLGERCWRNGGGNIDRVNGEAASTGWSGGGKVAKTIWSRPQTRSCWRLFLPLWVASRGSSCRLNIGQDATVSRRRDEFGPGDAAVGLVLPLLACFVRLEANPGQTRVPPYLKAVAGYLEISLASVEIQPGYWSFHFGFAIVKLAVVELAVVKLAAVKLAVVGSIGHLNHLNTGAKSVAGAGGRGVAGYLRLESGAVETTPNRWSFRFRYRETQILRPRSSRTNPGAGTYQTGISLPKRRGWLPRGQGTDECGGDSARLLVLPFWFTVVRLAHLHWGKVSHWERAADRLTVVKLASAGHWGKVSYSPS</sequence>
<reference evidence="4" key="2">
    <citation type="submission" date="2010-05" db="EMBL/GenBank/DDBJ databases">
        <title>The genome sequence of Magnaporthe poae strain ATCC 64411.</title>
        <authorList>
            <person name="Ma L.-J."/>
            <person name="Dead R."/>
            <person name="Young S."/>
            <person name="Zeng Q."/>
            <person name="Koehrsen M."/>
            <person name="Alvarado L."/>
            <person name="Berlin A."/>
            <person name="Chapman S.B."/>
            <person name="Chen Z."/>
            <person name="Freedman E."/>
            <person name="Gellesch M."/>
            <person name="Goldberg J."/>
            <person name="Griggs A."/>
            <person name="Gujja S."/>
            <person name="Heilman E.R."/>
            <person name="Heiman D."/>
            <person name="Hepburn T."/>
            <person name="Howarth C."/>
            <person name="Jen D."/>
            <person name="Larson L."/>
            <person name="Mehta T."/>
            <person name="Neiman D."/>
            <person name="Pearson M."/>
            <person name="Roberts A."/>
            <person name="Saif S."/>
            <person name="Shea T."/>
            <person name="Shenoy N."/>
            <person name="Sisk P."/>
            <person name="Stolte C."/>
            <person name="Sykes S."/>
            <person name="Walk T."/>
            <person name="White J."/>
            <person name="Yandava C."/>
            <person name="Haas B."/>
            <person name="Nusbaum C."/>
            <person name="Birren B."/>
        </authorList>
    </citation>
    <scope>NUCLEOTIDE SEQUENCE [LARGE SCALE GENOMIC DNA]</scope>
    <source>
        <strain evidence="4">ATCC 64411 / 73-15</strain>
    </source>
</reference>
<feature type="region of interest" description="Disordered" evidence="1">
    <location>
        <begin position="1"/>
        <end position="79"/>
    </location>
</feature>
<dbReference type="EMBL" id="GL876978">
    <property type="protein sequence ID" value="KLU91793.1"/>
    <property type="molecule type" value="Genomic_DNA"/>
</dbReference>
<keyword evidence="4" id="KW-1185">Reference proteome</keyword>
<evidence type="ECO:0000313" key="4">
    <source>
        <dbReference type="Proteomes" id="UP000011715"/>
    </source>
</evidence>
<dbReference type="Proteomes" id="UP000011715">
    <property type="component" value="Unassembled WGS sequence"/>
</dbReference>
<dbReference type="VEuPathDB" id="FungiDB:MAPG_10741"/>
<dbReference type="EMBL" id="ADBL01002655">
    <property type="status" value="NOT_ANNOTATED_CDS"/>
    <property type="molecule type" value="Genomic_DNA"/>
</dbReference>
<proteinExistence type="predicted"/>
<dbReference type="EnsemblFungi" id="MAPG_10741T0">
    <property type="protein sequence ID" value="MAPG_10741T0"/>
    <property type="gene ID" value="MAPG_10741"/>
</dbReference>
<reference evidence="2" key="1">
    <citation type="submission" date="2010-05" db="EMBL/GenBank/DDBJ databases">
        <title>The Genome Sequence of Magnaporthe poae strain ATCC 64411.</title>
        <authorList>
            <consortium name="The Broad Institute Genome Sequencing Platform"/>
            <consortium name="Broad Institute Genome Sequencing Center for Infectious Disease"/>
            <person name="Ma L.-J."/>
            <person name="Dead R."/>
            <person name="Young S."/>
            <person name="Zeng Q."/>
            <person name="Koehrsen M."/>
            <person name="Alvarado L."/>
            <person name="Berlin A."/>
            <person name="Chapman S.B."/>
            <person name="Chen Z."/>
            <person name="Freedman E."/>
            <person name="Gellesch M."/>
            <person name="Goldberg J."/>
            <person name="Griggs A."/>
            <person name="Gujja S."/>
            <person name="Heilman E.R."/>
            <person name="Heiman D."/>
            <person name="Hepburn T."/>
            <person name="Howarth C."/>
            <person name="Jen D."/>
            <person name="Larson L."/>
            <person name="Mehta T."/>
            <person name="Neiman D."/>
            <person name="Pearson M."/>
            <person name="Roberts A."/>
            <person name="Saif S."/>
            <person name="Shea T."/>
            <person name="Shenoy N."/>
            <person name="Sisk P."/>
            <person name="Stolte C."/>
            <person name="Sykes S."/>
            <person name="Walk T."/>
            <person name="White J."/>
            <person name="Yandava C."/>
            <person name="Haas B."/>
            <person name="Nusbaum C."/>
            <person name="Birren B."/>
        </authorList>
    </citation>
    <scope>NUCLEOTIDE SEQUENCE</scope>
    <source>
        <strain evidence="2">ATCC 64411</strain>
    </source>
</reference>
<protein>
    <submittedName>
        <fullName evidence="2 3">Uncharacterized protein</fullName>
    </submittedName>
</protein>
<reference evidence="2" key="3">
    <citation type="submission" date="2011-03" db="EMBL/GenBank/DDBJ databases">
        <title>Annotation of Magnaporthe poae ATCC 64411.</title>
        <authorList>
            <person name="Ma L.-J."/>
            <person name="Dead R."/>
            <person name="Young S.K."/>
            <person name="Zeng Q."/>
            <person name="Gargeya S."/>
            <person name="Fitzgerald M."/>
            <person name="Haas B."/>
            <person name="Abouelleil A."/>
            <person name="Alvarado L."/>
            <person name="Arachchi H.M."/>
            <person name="Berlin A."/>
            <person name="Brown A."/>
            <person name="Chapman S.B."/>
            <person name="Chen Z."/>
            <person name="Dunbar C."/>
            <person name="Freedman E."/>
            <person name="Gearin G."/>
            <person name="Gellesch M."/>
            <person name="Goldberg J."/>
            <person name="Griggs A."/>
            <person name="Gujja S."/>
            <person name="Heiman D."/>
            <person name="Howarth C."/>
            <person name="Larson L."/>
            <person name="Lui A."/>
            <person name="MacDonald P.J.P."/>
            <person name="Mehta T."/>
            <person name="Montmayeur A."/>
            <person name="Murphy C."/>
            <person name="Neiman D."/>
            <person name="Pearson M."/>
            <person name="Priest M."/>
            <person name="Roberts A."/>
            <person name="Saif S."/>
            <person name="Shea T."/>
            <person name="Shenoy N."/>
            <person name="Sisk P."/>
            <person name="Stolte C."/>
            <person name="Sykes S."/>
            <person name="Yandava C."/>
            <person name="Wortman J."/>
            <person name="Nusbaum C."/>
            <person name="Birren B."/>
        </authorList>
    </citation>
    <scope>NUCLEOTIDE SEQUENCE</scope>
    <source>
        <strain evidence="2">ATCC 64411</strain>
    </source>
</reference>
<gene>
    <name evidence="2" type="ORF">MAPG_10741</name>
</gene>